<accession>A0A370I470</accession>
<feature type="transmembrane region" description="Helical" evidence="2">
    <location>
        <begin position="69"/>
        <end position="88"/>
    </location>
</feature>
<evidence type="ECO:0000256" key="2">
    <source>
        <dbReference type="SAM" id="Phobius"/>
    </source>
</evidence>
<protein>
    <submittedName>
        <fullName evidence="3">Uncharacterized protein DUF2567</fullName>
    </submittedName>
</protein>
<evidence type="ECO:0000313" key="3">
    <source>
        <dbReference type="EMBL" id="RDI65400.1"/>
    </source>
</evidence>
<dbReference type="RefSeq" id="WP_067995670.1">
    <property type="nucleotide sequence ID" value="NZ_QQBC01000006.1"/>
</dbReference>
<organism evidence="3 4">
    <name type="scientific">Nocardia pseudobrasiliensis</name>
    <dbReference type="NCBI Taxonomy" id="45979"/>
    <lineage>
        <taxon>Bacteria</taxon>
        <taxon>Bacillati</taxon>
        <taxon>Actinomycetota</taxon>
        <taxon>Actinomycetes</taxon>
        <taxon>Mycobacteriales</taxon>
        <taxon>Nocardiaceae</taxon>
        <taxon>Nocardia</taxon>
    </lineage>
</organism>
<evidence type="ECO:0000313" key="4">
    <source>
        <dbReference type="Proteomes" id="UP000254869"/>
    </source>
</evidence>
<keyword evidence="2" id="KW-0472">Membrane</keyword>
<dbReference type="EMBL" id="QQBC01000006">
    <property type="protein sequence ID" value="RDI65400.1"/>
    <property type="molecule type" value="Genomic_DNA"/>
</dbReference>
<feature type="region of interest" description="Disordered" evidence="1">
    <location>
        <begin position="197"/>
        <end position="222"/>
    </location>
</feature>
<name>A0A370I470_9NOCA</name>
<feature type="transmembrane region" description="Helical" evidence="2">
    <location>
        <begin position="20"/>
        <end position="41"/>
    </location>
</feature>
<proteinExistence type="predicted"/>
<comment type="caution">
    <text evidence="3">The sequence shown here is derived from an EMBL/GenBank/DDBJ whole genome shotgun (WGS) entry which is preliminary data.</text>
</comment>
<sequence length="222" mass="23058">MAHTFTAVRSGAVRIELRAAAGFAGAVLLVSALGGVVWALLAPTEKVVVLEPGRGAALTGESAHRFDSLAVLVCIGAVVGLISAAAMWRLRRRRGPIMQCALLFASLAGAWLMSFCGEFVARRIHPRPVEPAVHTIVEFAPSITGWTALLVQPLVASLVILILAALSTSEDLGADIAPDSENTGAARPYASDVTYGPYGTPVSGSTPITLGNSGPFQDVDSR</sequence>
<reference evidence="3 4" key="1">
    <citation type="submission" date="2018-07" db="EMBL/GenBank/DDBJ databases">
        <title>Genomic Encyclopedia of Type Strains, Phase IV (KMG-IV): sequencing the most valuable type-strain genomes for metagenomic binning, comparative biology and taxonomic classification.</title>
        <authorList>
            <person name="Goeker M."/>
        </authorList>
    </citation>
    <scope>NUCLEOTIDE SEQUENCE [LARGE SCALE GENOMIC DNA]</scope>
    <source>
        <strain evidence="3 4">DSM 44290</strain>
    </source>
</reference>
<feature type="transmembrane region" description="Helical" evidence="2">
    <location>
        <begin position="143"/>
        <end position="166"/>
    </location>
</feature>
<dbReference type="InterPro" id="IPR021213">
    <property type="entry name" value="DUF2567"/>
</dbReference>
<dbReference type="Pfam" id="PF10821">
    <property type="entry name" value="DUF2567"/>
    <property type="match status" value="1"/>
</dbReference>
<dbReference type="STRING" id="1210086.GCA_001613105_02170"/>
<gene>
    <name evidence="3" type="ORF">DFR76_106270</name>
</gene>
<feature type="compositionally biased region" description="Polar residues" evidence="1">
    <location>
        <begin position="202"/>
        <end position="215"/>
    </location>
</feature>
<keyword evidence="2" id="KW-1133">Transmembrane helix</keyword>
<keyword evidence="2" id="KW-0812">Transmembrane</keyword>
<dbReference type="AlphaFoldDB" id="A0A370I470"/>
<feature type="transmembrane region" description="Helical" evidence="2">
    <location>
        <begin position="100"/>
        <end position="121"/>
    </location>
</feature>
<dbReference type="Proteomes" id="UP000254869">
    <property type="component" value="Unassembled WGS sequence"/>
</dbReference>
<keyword evidence="4" id="KW-1185">Reference proteome</keyword>
<evidence type="ECO:0000256" key="1">
    <source>
        <dbReference type="SAM" id="MobiDB-lite"/>
    </source>
</evidence>